<accession>W6JUL9</accession>
<feature type="transmembrane region" description="Helical" evidence="6">
    <location>
        <begin position="82"/>
        <end position="102"/>
    </location>
</feature>
<dbReference type="InterPro" id="IPR011701">
    <property type="entry name" value="MFS"/>
</dbReference>
<comment type="subcellular location">
    <subcellularLocation>
        <location evidence="1">Cell membrane</location>
        <topology evidence="1">Multi-pass membrane protein</topology>
    </subcellularLocation>
</comment>
<evidence type="ECO:0000256" key="4">
    <source>
        <dbReference type="ARBA" id="ARBA00023136"/>
    </source>
</evidence>
<feature type="transmembrane region" description="Helical" evidence="6">
    <location>
        <begin position="367"/>
        <end position="387"/>
    </location>
</feature>
<evidence type="ECO:0000256" key="5">
    <source>
        <dbReference type="SAM" id="MobiDB-lite"/>
    </source>
</evidence>
<feature type="transmembrane region" description="Helical" evidence="6">
    <location>
        <begin position="238"/>
        <end position="258"/>
    </location>
</feature>
<reference evidence="8 9" key="1">
    <citation type="journal article" date="2013" name="ISME J.">
        <title>A metabolic model for members of the genus Tetrasphaera involved in enhanced biological phosphorus removal.</title>
        <authorList>
            <person name="Kristiansen R."/>
            <person name="Nguyen H.T.T."/>
            <person name="Saunders A.M."/>
            <person name="Nielsen J.L."/>
            <person name="Wimmer R."/>
            <person name="Le V.Q."/>
            <person name="McIlroy S.J."/>
            <person name="Petrovski S."/>
            <person name="Seviour R.J."/>
            <person name="Calteau A."/>
            <person name="Nielsen K.L."/>
            <person name="Nielsen P.H."/>
        </authorList>
    </citation>
    <scope>NUCLEOTIDE SEQUENCE [LARGE SCALE GENOMIC DNA]</scope>
    <source>
        <strain evidence="8 9">Ben110</strain>
    </source>
</reference>
<evidence type="ECO:0000259" key="7">
    <source>
        <dbReference type="PROSITE" id="PS50850"/>
    </source>
</evidence>
<dbReference type="PROSITE" id="PS50850">
    <property type="entry name" value="MFS"/>
    <property type="match status" value="1"/>
</dbReference>
<keyword evidence="2 6" id="KW-0812">Transmembrane</keyword>
<dbReference type="InterPro" id="IPR020846">
    <property type="entry name" value="MFS_dom"/>
</dbReference>
<dbReference type="Gene3D" id="1.20.1250.20">
    <property type="entry name" value="MFS general substrate transporter like domains"/>
    <property type="match status" value="2"/>
</dbReference>
<evidence type="ECO:0000313" key="9">
    <source>
        <dbReference type="Proteomes" id="UP000035763"/>
    </source>
</evidence>
<keyword evidence="4 6" id="KW-0472">Membrane</keyword>
<feature type="transmembrane region" description="Helical" evidence="6">
    <location>
        <begin position="141"/>
        <end position="163"/>
    </location>
</feature>
<dbReference type="Pfam" id="PF07690">
    <property type="entry name" value="MFS_1"/>
    <property type="match status" value="1"/>
</dbReference>
<dbReference type="PANTHER" id="PTHR11360">
    <property type="entry name" value="MONOCARBOXYLATE TRANSPORTER"/>
    <property type="match status" value="1"/>
</dbReference>
<dbReference type="GO" id="GO:0022857">
    <property type="term" value="F:transmembrane transporter activity"/>
    <property type="evidence" value="ECO:0007669"/>
    <property type="project" value="InterPro"/>
</dbReference>
<dbReference type="PANTHER" id="PTHR11360:SF284">
    <property type="entry name" value="EG:103B4.3 PROTEIN-RELATED"/>
    <property type="match status" value="1"/>
</dbReference>
<feature type="transmembrane region" description="Helical" evidence="6">
    <location>
        <begin position="278"/>
        <end position="298"/>
    </location>
</feature>
<dbReference type="InterPro" id="IPR050327">
    <property type="entry name" value="Proton-linked_MCT"/>
</dbReference>
<feature type="transmembrane region" description="Helical" evidence="6">
    <location>
        <begin position="399"/>
        <end position="417"/>
    </location>
</feature>
<gene>
    <name evidence="8" type="ORF">BN11_1830005</name>
</gene>
<keyword evidence="9" id="KW-1185">Reference proteome</keyword>
<dbReference type="RefSeq" id="WP_048698077.1">
    <property type="nucleotide sequence ID" value="NZ_HG764815.1"/>
</dbReference>
<protein>
    <submittedName>
        <fullName evidence="8">Putative integral membrane transport protein</fullName>
    </submittedName>
</protein>
<dbReference type="SUPFAM" id="SSF103473">
    <property type="entry name" value="MFS general substrate transporter"/>
    <property type="match status" value="1"/>
</dbReference>
<feature type="domain" description="Major facilitator superfamily (MFS) profile" evidence="7">
    <location>
        <begin position="16"/>
        <end position="422"/>
    </location>
</feature>
<feature type="transmembrane region" description="Helical" evidence="6">
    <location>
        <begin position="53"/>
        <end position="75"/>
    </location>
</feature>
<dbReference type="OrthoDB" id="146345at2"/>
<evidence type="ECO:0000256" key="1">
    <source>
        <dbReference type="ARBA" id="ARBA00004651"/>
    </source>
</evidence>
<feature type="transmembrane region" description="Helical" evidence="6">
    <location>
        <begin position="108"/>
        <end position="129"/>
    </location>
</feature>
<dbReference type="GO" id="GO:0005886">
    <property type="term" value="C:plasma membrane"/>
    <property type="evidence" value="ECO:0007669"/>
    <property type="project" value="UniProtKB-SubCell"/>
</dbReference>
<dbReference type="InterPro" id="IPR036259">
    <property type="entry name" value="MFS_trans_sf"/>
</dbReference>
<keyword evidence="3 6" id="KW-1133">Transmembrane helix</keyword>
<evidence type="ECO:0000256" key="3">
    <source>
        <dbReference type="ARBA" id="ARBA00022989"/>
    </source>
</evidence>
<sequence>MGTTPGTPQYARRALLVAAVTLGALVASAAFRSSTGVLMEPIESEFGWSRATTAGAVSLNLVLFGCIAPFAAALLERYGPRRVVTIALLVVGAASALTTVMTSPWQLWLLWGLVIGTATGSTALVLGAIVANRWFVARRGLVTGVFSGANATGQLLFLPAIAATATNYGWRWSAAIVAVLAALTAVLVWLFMRDRPHDIGLIPFGAAPGSPEAAPAPPPAVSPVRAALSVLRTSSRTWVFWALMLTFFVCGWSTNGLVQTHFIPAAHDHGMPATTAAGLLALVGIFDLVGTIASGWLTDRVDPRLLLMAYYALRGGSLFTVHSLLAPGVEPGMWVFIIFYGLDWVATVPPTVALCRSHFGLAHSGIVFGWTYAAHMVGAGLGASFAGWIRTADGTYRTAWMSAGVLCVIAAFLCLTIPRSPAAPVPADHLPTPPTRYPDDVDDPEELTFT</sequence>
<evidence type="ECO:0000256" key="2">
    <source>
        <dbReference type="ARBA" id="ARBA00022692"/>
    </source>
</evidence>
<organism evidence="8 9">
    <name type="scientific">Nostocoides australiense Ben110</name>
    <dbReference type="NCBI Taxonomy" id="1193182"/>
    <lineage>
        <taxon>Bacteria</taxon>
        <taxon>Bacillati</taxon>
        <taxon>Actinomycetota</taxon>
        <taxon>Actinomycetes</taxon>
        <taxon>Micrococcales</taxon>
        <taxon>Intrasporangiaceae</taxon>
        <taxon>Nostocoides</taxon>
    </lineage>
</organism>
<proteinExistence type="predicted"/>
<dbReference type="STRING" id="1193182.BN11_1830005"/>
<dbReference type="Proteomes" id="UP000035763">
    <property type="component" value="Unassembled WGS sequence"/>
</dbReference>
<dbReference type="AlphaFoldDB" id="W6JUL9"/>
<feature type="region of interest" description="Disordered" evidence="5">
    <location>
        <begin position="426"/>
        <end position="450"/>
    </location>
</feature>
<dbReference type="CDD" id="cd17355">
    <property type="entry name" value="MFS_YcxA_like"/>
    <property type="match status" value="1"/>
</dbReference>
<feature type="transmembrane region" description="Helical" evidence="6">
    <location>
        <begin position="169"/>
        <end position="192"/>
    </location>
</feature>
<comment type="caution">
    <text evidence="8">The sequence shown here is derived from an EMBL/GenBank/DDBJ whole genome shotgun (WGS) entry which is preliminary data.</text>
</comment>
<dbReference type="EMBL" id="CAJA01000094">
    <property type="protein sequence ID" value="CCH72627.1"/>
    <property type="molecule type" value="Genomic_DNA"/>
</dbReference>
<evidence type="ECO:0000256" key="6">
    <source>
        <dbReference type="SAM" id="Phobius"/>
    </source>
</evidence>
<feature type="compositionally biased region" description="Acidic residues" evidence="5">
    <location>
        <begin position="440"/>
        <end position="450"/>
    </location>
</feature>
<evidence type="ECO:0000313" key="8">
    <source>
        <dbReference type="EMBL" id="CCH72627.1"/>
    </source>
</evidence>
<name>W6JUL9_9MICO</name>